<name>A0A0P0C8J7_9BACT</name>
<geneLocation type="plasmid" evidence="2 3">
    <name>1</name>
</geneLocation>
<feature type="domain" description="Helicase-associated" evidence="1">
    <location>
        <begin position="142"/>
        <end position="203"/>
    </location>
</feature>
<feature type="domain" description="Helicase-associated" evidence="1">
    <location>
        <begin position="76"/>
        <end position="133"/>
    </location>
</feature>
<dbReference type="Gene3D" id="6.10.140.530">
    <property type="match status" value="7"/>
</dbReference>
<dbReference type="PATRIC" id="fig|512763.3.peg.4734"/>
<dbReference type="RefSeq" id="WP_062546108.1">
    <property type="nucleotide sequence ID" value="NZ_CP012644.1"/>
</dbReference>
<dbReference type="PANTHER" id="PTHR33418:SF1">
    <property type="entry name" value="HELICASE-ASSOCIATED DOMAIN-CONTAINING PROTEIN"/>
    <property type="match status" value="1"/>
</dbReference>
<dbReference type="PANTHER" id="PTHR33418">
    <property type="entry name" value="HELICASE-ASSOCIATED"/>
    <property type="match status" value="1"/>
</dbReference>
<feature type="domain" description="Helicase-associated" evidence="1">
    <location>
        <begin position="490"/>
        <end position="547"/>
    </location>
</feature>
<feature type="domain" description="Helicase-associated" evidence="1">
    <location>
        <begin position="355"/>
        <end position="412"/>
    </location>
</feature>
<dbReference type="AlphaFoldDB" id="A0A0P0C8J7"/>
<dbReference type="KEGG" id="rti:DC20_21530"/>
<reference evidence="2 3" key="1">
    <citation type="submission" date="2015-08" db="EMBL/GenBank/DDBJ databases">
        <title>Complete genome sequence of Rufibacter tibetensis strain 1351t, a radiation-resistant bacterium from tibet plateau.</title>
        <authorList>
            <person name="Dai J."/>
        </authorList>
    </citation>
    <scope>NUCLEOTIDE SEQUENCE [LARGE SCALE GENOMIC DNA]</scope>
    <source>
        <strain evidence="2 3">1351</strain>
        <plasmid evidence="2 3">1</plasmid>
    </source>
</reference>
<dbReference type="Proteomes" id="UP000061382">
    <property type="component" value="Plasmid 1"/>
</dbReference>
<feature type="domain" description="Helicase-associated" evidence="1">
    <location>
        <begin position="419"/>
        <end position="479"/>
    </location>
</feature>
<sequence>MANLDKALFNGEFLERWYQNYHECKAYSRGNKPAAEDVEDELKKWVYIQGRIRHMLPPELRSKLSALDIDFEEKGHTWESMYRQLASYAQQNGHVCLPSDQRHEDLKDWLIRQVIGKRLLAQNQFQRLDRLGVDWGMFISRDYQWEQMYLRLKDFHDIFSHCRVPQNWPKDKQLALWVLVQRRMRKKDKLREDREQKLSKLGFVWDIRAVRASRWEMFLQQLTAFYRAHGHCRVPGKYEKLVGWIERQRLARKNNSLSVERVQRLDEIDFTWSCEGDREKCWDSIYTQLRAYQQKHGHCFVPVNYKENKTLGTWVGTQRTLEARGKLDLSKKKKLDELGFVWSRDAKSQLNAAYDAQWVANYEKLKDHKRVYGSCQVSLKVDPTLQRWTCWQRRHFYQGKLSQDRISLLNEIFFPWSLQEEYWMKMYNALAAFRDKFAHTEVPSQWEPNQPLAAWVYKVKSSKAELSPQKIELLDKLGFNWTLIRKTVVPWHDMYDRLVRFKQEHGHTRVPANWPEDPKFSKWVCRMRHKRGKLDPGRISLLQAIEFTWNAKKSTGALKHHNQTQVC</sequence>
<protein>
    <recommendedName>
        <fullName evidence="1">Helicase-associated domain-containing protein</fullName>
    </recommendedName>
</protein>
<keyword evidence="2" id="KW-0614">Plasmid</keyword>
<dbReference type="EMBL" id="CP012644">
    <property type="protein sequence ID" value="ALJ01647.1"/>
    <property type="molecule type" value="Genomic_DNA"/>
</dbReference>
<keyword evidence="3" id="KW-1185">Reference proteome</keyword>
<feature type="domain" description="Helicase-associated" evidence="1">
    <location>
        <begin position="213"/>
        <end position="270"/>
    </location>
</feature>
<gene>
    <name evidence="2" type="ORF">DC20_21530</name>
</gene>
<feature type="domain" description="Helicase-associated" evidence="1">
    <location>
        <begin position="280"/>
        <end position="340"/>
    </location>
</feature>
<evidence type="ECO:0000259" key="1">
    <source>
        <dbReference type="Pfam" id="PF03457"/>
    </source>
</evidence>
<dbReference type="OrthoDB" id="844469at2"/>
<organism evidence="2 3">
    <name type="scientific">Rufibacter tibetensis</name>
    <dbReference type="NCBI Taxonomy" id="512763"/>
    <lineage>
        <taxon>Bacteria</taxon>
        <taxon>Pseudomonadati</taxon>
        <taxon>Bacteroidota</taxon>
        <taxon>Cytophagia</taxon>
        <taxon>Cytophagales</taxon>
        <taxon>Hymenobacteraceae</taxon>
        <taxon>Rufibacter</taxon>
    </lineage>
</organism>
<dbReference type="InterPro" id="IPR005114">
    <property type="entry name" value="Helicase_assoc"/>
</dbReference>
<accession>A0A0P0C8J7</accession>
<dbReference type="Pfam" id="PF03457">
    <property type="entry name" value="HA"/>
    <property type="match status" value="7"/>
</dbReference>
<evidence type="ECO:0000313" key="3">
    <source>
        <dbReference type="Proteomes" id="UP000061382"/>
    </source>
</evidence>
<proteinExistence type="predicted"/>
<evidence type="ECO:0000313" key="2">
    <source>
        <dbReference type="EMBL" id="ALJ01647.1"/>
    </source>
</evidence>